<feature type="domain" description="SGNH hydrolase-type esterase" evidence="2">
    <location>
        <begin position="78"/>
        <end position="245"/>
    </location>
</feature>
<sequence length="262" mass="28692">MIFSSIVHPVSRRIGIFCSAALVACTASITTADEGPLPVSLDPQPRLLTHDWMSLAEWYRMHADDVELAEEGASKLLFVGDSITQGWGGPGLEVWETHFEPRGAVNFGIGGDMTQNVLWRLDHGAQGTLDPAAIVLLIGVNNVGNIEDVAPSEVAAGVLATIDSLLTRFPNADLMWMEIFPMGEFPDNPNRGKILAINQLVRLQIEGMERVSSVDLTEDFLNDDGTLPADLTPDFLHPQKPGYEIWADAILPWVDERVPLQK</sequence>
<protein>
    <recommendedName>
        <fullName evidence="2">SGNH hydrolase-type esterase domain-containing protein</fullName>
    </recommendedName>
</protein>
<reference evidence="3 4" key="1">
    <citation type="submission" date="2020-07" db="EMBL/GenBank/DDBJ databases">
        <authorList>
            <person name="Feng X."/>
        </authorList>
    </citation>
    <scope>NUCLEOTIDE SEQUENCE [LARGE SCALE GENOMIC DNA]</scope>
    <source>
        <strain evidence="3 4">JCM23202</strain>
    </source>
</reference>
<dbReference type="SUPFAM" id="SSF52266">
    <property type="entry name" value="SGNH hydrolase"/>
    <property type="match status" value="1"/>
</dbReference>
<dbReference type="InterPro" id="IPR036514">
    <property type="entry name" value="SGNH_hydro_sf"/>
</dbReference>
<dbReference type="Gene3D" id="3.40.50.1110">
    <property type="entry name" value="SGNH hydrolase"/>
    <property type="match status" value="1"/>
</dbReference>
<evidence type="ECO:0000256" key="1">
    <source>
        <dbReference type="ARBA" id="ARBA00038184"/>
    </source>
</evidence>
<gene>
    <name evidence="3" type="ORF">H5P27_08395</name>
</gene>
<dbReference type="Pfam" id="PF13472">
    <property type="entry name" value="Lipase_GDSL_2"/>
    <property type="match status" value="1"/>
</dbReference>
<name>A0A7X1E8E4_9BACT</name>
<dbReference type="AlphaFoldDB" id="A0A7X1E8E4"/>
<evidence type="ECO:0000259" key="2">
    <source>
        <dbReference type="Pfam" id="PF13472"/>
    </source>
</evidence>
<accession>A0A7X1E8E4</accession>
<keyword evidence="4" id="KW-1185">Reference proteome</keyword>
<evidence type="ECO:0000313" key="4">
    <source>
        <dbReference type="Proteomes" id="UP000526501"/>
    </source>
</evidence>
<dbReference type="EMBL" id="JACHVC010000007">
    <property type="protein sequence ID" value="MBC2606063.1"/>
    <property type="molecule type" value="Genomic_DNA"/>
</dbReference>
<evidence type="ECO:0000313" key="3">
    <source>
        <dbReference type="EMBL" id="MBC2606063.1"/>
    </source>
</evidence>
<proteinExistence type="inferred from homology"/>
<dbReference type="PANTHER" id="PTHR11852">
    <property type="entry name" value="PLATELET-ACTIVATING FACTOR ACETYLHYDROLASE"/>
    <property type="match status" value="1"/>
</dbReference>
<dbReference type="GO" id="GO:0016788">
    <property type="term" value="F:hydrolase activity, acting on ester bonds"/>
    <property type="evidence" value="ECO:0007669"/>
    <property type="project" value="UniProtKB-ARBA"/>
</dbReference>
<dbReference type="PANTHER" id="PTHR11852:SF0">
    <property type="entry name" value="PLATELET-ACTIVATING FACTOR ACETYLHYDROLASE IB SUBUNIT BETA HOMOLOG"/>
    <property type="match status" value="1"/>
</dbReference>
<dbReference type="Proteomes" id="UP000526501">
    <property type="component" value="Unassembled WGS sequence"/>
</dbReference>
<comment type="similarity">
    <text evidence="1">Belongs to the 'GDSL' lipolytic enzyme family. Platelet-activating factor acetylhydrolase IB beta/gamma subunits subfamily.</text>
</comment>
<dbReference type="InterPro" id="IPR013830">
    <property type="entry name" value="SGNH_hydro"/>
</dbReference>
<organism evidence="3 4">
    <name type="scientific">Pelagicoccus albus</name>
    <dbReference type="NCBI Taxonomy" id="415222"/>
    <lineage>
        <taxon>Bacteria</taxon>
        <taxon>Pseudomonadati</taxon>
        <taxon>Verrucomicrobiota</taxon>
        <taxon>Opitutia</taxon>
        <taxon>Puniceicoccales</taxon>
        <taxon>Pelagicoccaceae</taxon>
        <taxon>Pelagicoccus</taxon>
    </lineage>
</organism>
<comment type="caution">
    <text evidence="3">The sequence shown here is derived from an EMBL/GenBank/DDBJ whole genome shotgun (WGS) entry which is preliminary data.</text>
</comment>
<dbReference type="RefSeq" id="WP_185659947.1">
    <property type="nucleotide sequence ID" value="NZ_CAWPOO010000007.1"/>
</dbReference>